<dbReference type="GO" id="GO:0008023">
    <property type="term" value="C:transcription elongation factor complex"/>
    <property type="evidence" value="ECO:0007669"/>
    <property type="project" value="TreeGrafter"/>
</dbReference>
<feature type="compositionally biased region" description="Acidic residues" evidence="10">
    <location>
        <begin position="227"/>
        <end position="238"/>
    </location>
</feature>
<dbReference type="InterPro" id="IPR042066">
    <property type="entry name" value="Spt6_death-like"/>
</dbReference>
<keyword evidence="14" id="KW-1185">Reference proteome</keyword>
<accession>A0AA36G9F0</accession>
<evidence type="ECO:0000256" key="5">
    <source>
        <dbReference type="ARBA" id="ARBA00022525"/>
    </source>
</evidence>
<feature type="signal peptide" evidence="11">
    <location>
        <begin position="1"/>
        <end position="21"/>
    </location>
</feature>
<feature type="chain" id="PRO_5041438497" description="S1 motif domain-containing protein" evidence="11">
    <location>
        <begin position="22"/>
        <end position="1575"/>
    </location>
</feature>
<dbReference type="InterPro" id="IPR036860">
    <property type="entry name" value="SH2_dom_sf"/>
</dbReference>
<dbReference type="GO" id="GO:0003677">
    <property type="term" value="F:DNA binding"/>
    <property type="evidence" value="ECO:0007669"/>
    <property type="project" value="InterPro"/>
</dbReference>
<dbReference type="InterPro" id="IPR035019">
    <property type="entry name" value="Spt6_SH2_N"/>
</dbReference>
<dbReference type="InterPro" id="IPR055179">
    <property type="entry name" value="Tex-like_central_region"/>
</dbReference>
<dbReference type="InterPro" id="IPR012337">
    <property type="entry name" value="RNaseH-like_sf"/>
</dbReference>
<dbReference type="PROSITE" id="PS50126">
    <property type="entry name" value="S1"/>
    <property type="match status" value="1"/>
</dbReference>
<reference evidence="13" key="1">
    <citation type="submission" date="2023-06" db="EMBL/GenBank/DDBJ databases">
        <authorList>
            <person name="Delattre M."/>
        </authorList>
    </citation>
    <scope>NUCLEOTIDE SEQUENCE</scope>
    <source>
        <strain evidence="13">AF72</strain>
    </source>
</reference>
<feature type="non-terminal residue" evidence="13">
    <location>
        <position position="1575"/>
    </location>
</feature>
<dbReference type="GO" id="GO:0031491">
    <property type="term" value="F:nucleosome binding"/>
    <property type="evidence" value="ECO:0007669"/>
    <property type="project" value="TreeGrafter"/>
</dbReference>
<comment type="caution">
    <text evidence="13">The sequence shown here is derived from an EMBL/GenBank/DDBJ whole genome shotgun (WGS) entry which is preliminary data.</text>
</comment>
<dbReference type="Pfam" id="PF01060">
    <property type="entry name" value="TTR-52"/>
    <property type="match status" value="1"/>
</dbReference>
<dbReference type="InterPro" id="IPR010994">
    <property type="entry name" value="RuvA_2-like"/>
</dbReference>
<dbReference type="InterPro" id="IPR032706">
    <property type="entry name" value="Spt6_HHH"/>
</dbReference>
<dbReference type="Gene3D" id="3.30.505.10">
    <property type="entry name" value="SH2 domain"/>
    <property type="match status" value="2"/>
</dbReference>
<evidence type="ECO:0000256" key="7">
    <source>
        <dbReference type="ARBA" id="ARBA00023163"/>
    </source>
</evidence>
<feature type="compositionally biased region" description="Basic and acidic residues" evidence="10">
    <location>
        <begin position="155"/>
        <end position="171"/>
    </location>
</feature>
<keyword evidence="5" id="KW-0964">Secreted</keyword>
<name>A0AA36G9F0_9BILA</name>
<evidence type="ECO:0000313" key="13">
    <source>
        <dbReference type="EMBL" id="CAJ0585018.1"/>
    </source>
</evidence>
<dbReference type="PANTHER" id="PTHR10145:SF6">
    <property type="entry name" value="TRANSCRIPTION ELONGATION FACTOR SPT6"/>
    <property type="match status" value="1"/>
</dbReference>
<evidence type="ECO:0000256" key="11">
    <source>
        <dbReference type="SAM" id="SignalP"/>
    </source>
</evidence>
<dbReference type="InterPro" id="IPR001534">
    <property type="entry name" value="Transthyretin-like"/>
</dbReference>
<feature type="domain" description="S1 motif" evidence="12">
    <location>
        <begin position="1264"/>
        <end position="1340"/>
    </location>
</feature>
<dbReference type="GO" id="GO:0042393">
    <property type="term" value="F:histone binding"/>
    <property type="evidence" value="ECO:0007669"/>
    <property type="project" value="TreeGrafter"/>
</dbReference>
<evidence type="ECO:0000256" key="1">
    <source>
        <dbReference type="ARBA" id="ARBA00004123"/>
    </source>
</evidence>
<dbReference type="Gene3D" id="3.30.420.140">
    <property type="entry name" value="YqgF/RNase H-like domain"/>
    <property type="match status" value="1"/>
</dbReference>
<dbReference type="Gene3D" id="1.10.10.2740">
    <property type="entry name" value="Spt6, Death-like domain"/>
    <property type="match status" value="1"/>
</dbReference>
<feature type="region of interest" description="Disordered" evidence="10">
    <location>
        <begin position="360"/>
        <end position="381"/>
    </location>
</feature>
<dbReference type="Pfam" id="PF14633">
    <property type="entry name" value="SH2_2"/>
    <property type="match status" value="1"/>
</dbReference>
<dbReference type="GO" id="GO:0034728">
    <property type="term" value="P:nucleosome organization"/>
    <property type="evidence" value="ECO:0007669"/>
    <property type="project" value="TreeGrafter"/>
</dbReference>
<dbReference type="Gene3D" id="1.10.10.650">
    <property type="entry name" value="RuvA domain 2-like"/>
    <property type="match status" value="1"/>
</dbReference>
<evidence type="ECO:0000256" key="9">
    <source>
        <dbReference type="SAM" id="Coils"/>
    </source>
</evidence>
<dbReference type="InterPro" id="IPR028088">
    <property type="entry name" value="Spt6_HTH_DNA-bd_dom"/>
</dbReference>
<dbReference type="GO" id="GO:0005576">
    <property type="term" value="C:extracellular region"/>
    <property type="evidence" value="ECO:0007669"/>
    <property type="project" value="UniProtKB-SubCell"/>
</dbReference>
<evidence type="ECO:0000256" key="3">
    <source>
        <dbReference type="ARBA" id="ARBA00009253"/>
    </source>
</evidence>
<dbReference type="InterPro" id="IPR037027">
    <property type="entry name" value="YqgF/RNaseH-like_dom_sf"/>
</dbReference>
<dbReference type="GO" id="GO:0009986">
    <property type="term" value="C:cell surface"/>
    <property type="evidence" value="ECO:0007669"/>
    <property type="project" value="InterPro"/>
</dbReference>
<dbReference type="Gene3D" id="2.60.40.3330">
    <property type="match status" value="1"/>
</dbReference>
<evidence type="ECO:0000256" key="10">
    <source>
        <dbReference type="SAM" id="MobiDB-lite"/>
    </source>
</evidence>
<comment type="similarity">
    <text evidence="3">Belongs to the SPT6 family.</text>
</comment>
<keyword evidence="6 11" id="KW-0732">Signal</keyword>
<dbReference type="Pfam" id="PF14641">
    <property type="entry name" value="HTH_44"/>
    <property type="match status" value="1"/>
</dbReference>
<dbReference type="PANTHER" id="PTHR10145">
    <property type="entry name" value="TRANSCRIPTION ELONGATION FACTOR SPT6"/>
    <property type="match status" value="1"/>
</dbReference>
<sequence length="1575" mass="181091">MLCSMKFIALFLLLAIPFSSAIIHRYKLTVMGQLKCNGTPIAGVEVKLMEHDLFKEDDHLGTDFTGEDGKYSISGGDVEIGDFPENYLQVLHNCVANDSPEWKRRNCRAIIHRQIPYSYVNGDPFEMGSYELWQNKGNRNLQQMPHGLLEDSAEESDRSDSSMEMDAERPVKKMKIMKSRERIDSSGSEDEEVDEDRLREEMGDFIASDDEIELEERDEDRRRESSTDDELDDEDLALLDENYGAKLKKRSRVVQEEDSEDEDDRDRIKRDLFGNGGDVDEEDARRSNERNRFGSNTLIDGCSEESSEDDFIEDRQRVRRRRSRATNGLDTIALDECRAVFGVDDLNGMSLFEDGELISDGEEEDEHQSPVAKEPETMASEDRQALEDKRIIMQDVPERYQIRRIPVKEADDAELSAEANWIWEKYFNEGIGFTPYENRLNRIQVDENGRVLTLLDGIINVLYDIRVNFFEPPFIYTYRKESLGVLANEHVWRILEADLAWMALSERRDKLKALVERLKNYQDDHKLISRRTLKHEDVWNIERLGSVEELDDFANWLHFHYDEDLYNMSEKRLTEEDREEAEPELAVHKFKKVVRQSRYRKLVADGLGKLAQRFGLSAEQFATNLIFDSAQEDVHPENADPHEVAYQLIQDRPAVDALKDAVYVLAMEFAQEPRVVSTLRSRYREHANVVCWPTKQGCVIIDEDHPIFRYRYLNKPVKEFTDDQFLYLALAHRDKLIELKITLDDHDLAAAIIDNGVFRSEGYGNAAFEWNALRDQVVQAMVRSLLPKLEKETYDDLKEKATKSVLEAIGLQMFEELSIGPFKPDGVLGDSDDVQQDRIVVLTYSPDWKEVPFGVAVDMEGLVLDHIRLDHLMKRGAPVGGSFLRSANPRRDYDATTKAAALKKLDTFLLKHRPALLVIAGESVAATRLQKDIIEAFCQNPLLPKIYILPNNYAKVFAMSAGAKEEFPDYPVLLRQGVFLGRYAIDPALALTQLCNEDGDILCVPLHPLQKELDQERLRLAIDTEFIYRICDIGLDLNRCITHAYLQNAPQYVAGLGPRKARRLLRSRQIDGLVQSRADLVLSCQIGPKVFMNCAGFFKFDQEQLQRLELACDEFDATRIHPEAYEWGRKVINDTLDVEVADLTAAFEVLRKRPHLLEEFDPEAFHDAIPDRHANKVVTLHDLRNELRDRFKDTREPMMEYSDKELFSMLTAVTPQTLYIGKLVTAKVCGYAYRKVDDPESRQAELSRDGNGWSCPWCCDFSAADRLDVCEHIVSTCPGKPSGVKVVLDNGITGFIPIPALCSDTTNLRHPRERAAINQAVYGRITEVEPDRFSVMLSCKKDDLQKEPLLDQFFDQERAEADRATGQSVMSEPQEEKALNKRLIRRAIDHPMYHNVILPTAKKTLSTMLVGEGIFCPSESPNMLYLLWKVAEDVYAKREIHESGKEGRQPIALGRKLRIGKEIFDDLEEVRVLYMEPRAMLARQIVNHKYYSNVTIEGSEFAEFEDLLYHAYCSDPQVTQYRFAVSATYPGKFMLGWYRDKAHLESITIAANKLCFRKRLFCNLDELIAWFKRHT</sequence>
<feature type="compositionally biased region" description="Acidic residues" evidence="10">
    <location>
        <begin position="207"/>
        <end position="218"/>
    </location>
</feature>
<dbReference type="InterPro" id="IPR035420">
    <property type="entry name" value="Spt6_SH2"/>
</dbReference>
<evidence type="ECO:0000256" key="4">
    <source>
        <dbReference type="ARBA" id="ARBA00010112"/>
    </source>
</evidence>
<dbReference type="Proteomes" id="UP001177023">
    <property type="component" value="Unassembled WGS sequence"/>
</dbReference>
<dbReference type="Gene3D" id="1.10.3500.10">
    <property type="entry name" value="Tex N-terminal region-like"/>
    <property type="match status" value="1"/>
</dbReference>
<keyword evidence="8" id="KW-0539">Nucleus</keyword>
<keyword evidence="7" id="KW-0804">Transcription</keyword>
<dbReference type="Pfam" id="PF22706">
    <property type="entry name" value="Tex_central_region"/>
    <property type="match status" value="1"/>
</dbReference>
<evidence type="ECO:0000256" key="2">
    <source>
        <dbReference type="ARBA" id="ARBA00004613"/>
    </source>
</evidence>
<dbReference type="EMBL" id="CATQJA010002702">
    <property type="protein sequence ID" value="CAJ0585018.1"/>
    <property type="molecule type" value="Genomic_DNA"/>
</dbReference>
<dbReference type="Gene3D" id="1.10.150.850">
    <property type="entry name" value="Spt6, helix-hairpin-helix domain"/>
    <property type="match status" value="1"/>
</dbReference>
<dbReference type="Pfam" id="PF14635">
    <property type="entry name" value="HHH_7"/>
    <property type="match status" value="1"/>
</dbReference>
<gene>
    <name evidence="13" type="ORF">MSPICULIGERA_LOCUS23051</name>
</gene>
<dbReference type="Pfam" id="PF14639">
    <property type="entry name" value="YqgF"/>
    <property type="match status" value="1"/>
</dbReference>
<protein>
    <recommendedName>
        <fullName evidence="12">S1 motif domain-containing protein</fullName>
    </recommendedName>
</protein>
<feature type="coiled-coil region" evidence="9">
    <location>
        <begin position="504"/>
        <end position="531"/>
    </location>
</feature>
<comment type="similarity">
    <text evidence="4">Belongs to the nematode transthyretin-like family.</text>
</comment>
<dbReference type="InterPro" id="IPR023319">
    <property type="entry name" value="Tex-like_HTH_dom_sf"/>
</dbReference>
<feature type="compositionally biased region" description="Basic and acidic residues" evidence="10">
    <location>
        <begin position="283"/>
        <end position="292"/>
    </location>
</feature>
<proteinExistence type="inferred from homology"/>
<dbReference type="SUPFAM" id="SSF47781">
    <property type="entry name" value="RuvA domain 2-like"/>
    <property type="match status" value="1"/>
</dbReference>
<dbReference type="SUPFAM" id="SSF53098">
    <property type="entry name" value="Ribonuclease H-like"/>
    <property type="match status" value="1"/>
</dbReference>
<evidence type="ECO:0000256" key="8">
    <source>
        <dbReference type="ARBA" id="ARBA00023242"/>
    </source>
</evidence>
<dbReference type="InterPro" id="IPR023323">
    <property type="entry name" value="Tex-like_dom_sf"/>
</dbReference>
<evidence type="ECO:0000259" key="12">
    <source>
        <dbReference type="PROSITE" id="PS50126"/>
    </source>
</evidence>
<keyword evidence="9" id="KW-0175">Coiled coil</keyword>
<dbReference type="SUPFAM" id="SSF158832">
    <property type="entry name" value="Tex N-terminal region-like"/>
    <property type="match status" value="1"/>
</dbReference>
<evidence type="ECO:0000256" key="6">
    <source>
        <dbReference type="ARBA" id="ARBA00022729"/>
    </source>
</evidence>
<dbReference type="GO" id="GO:0140673">
    <property type="term" value="P:transcription elongation-coupled chromatin remodeling"/>
    <property type="evidence" value="ECO:0007669"/>
    <property type="project" value="InterPro"/>
</dbReference>
<dbReference type="InterPro" id="IPR038479">
    <property type="entry name" value="Transthyretin-like_sf"/>
</dbReference>
<comment type="subcellular location">
    <subcellularLocation>
        <location evidence="1">Nucleus</location>
    </subcellularLocation>
    <subcellularLocation>
        <location evidence="2">Secreted</location>
    </subcellularLocation>
</comment>
<dbReference type="InterPro" id="IPR028231">
    <property type="entry name" value="Spt6_YqgF"/>
</dbReference>
<dbReference type="InterPro" id="IPR017072">
    <property type="entry name" value="TF_Spt6"/>
</dbReference>
<dbReference type="CDD" id="cd09918">
    <property type="entry name" value="SH2_Nterm_SPT6_like"/>
    <property type="match status" value="1"/>
</dbReference>
<organism evidence="13 14">
    <name type="scientific">Mesorhabditis spiculigera</name>
    <dbReference type="NCBI Taxonomy" id="96644"/>
    <lineage>
        <taxon>Eukaryota</taxon>
        <taxon>Metazoa</taxon>
        <taxon>Ecdysozoa</taxon>
        <taxon>Nematoda</taxon>
        <taxon>Chromadorea</taxon>
        <taxon>Rhabditida</taxon>
        <taxon>Rhabditina</taxon>
        <taxon>Rhabditomorpha</taxon>
        <taxon>Rhabditoidea</taxon>
        <taxon>Rhabditidae</taxon>
        <taxon>Mesorhabditinae</taxon>
        <taxon>Mesorhabditis</taxon>
    </lineage>
</organism>
<evidence type="ECO:0000313" key="14">
    <source>
        <dbReference type="Proteomes" id="UP001177023"/>
    </source>
</evidence>
<dbReference type="InterPro" id="IPR003029">
    <property type="entry name" value="S1_domain"/>
</dbReference>
<feature type="region of interest" description="Disordered" evidence="10">
    <location>
        <begin position="150"/>
        <end position="307"/>
    </location>
</feature>